<reference evidence="2 3" key="1">
    <citation type="submission" date="2016-08" db="EMBL/GenBank/DDBJ databases">
        <authorList>
            <person name="Seilhamer J.J."/>
        </authorList>
    </citation>
    <scope>NUCLEOTIDE SEQUENCE [LARGE SCALE GENOMIC DNA]</scope>
    <source>
        <strain evidence="2 3">P1-7</strain>
    </source>
</reference>
<dbReference type="Proteomes" id="UP000199205">
    <property type="component" value="Unassembled WGS sequence"/>
</dbReference>
<name>A0A1C3XM39_9HYPH</name>
<proteinExistence type="predicted"/>
<feature type="region of interest" description="Disordered" evidence="1">
    <location>
        <begin position="1"/>
        <end position="24"/>
    </location>
</feature>
<organism evidence="2 3">
    <name type="scientific">Rhizobium lusitanum</name>
    <dbReference type="NCBI Taxonomy" id="293958"/>
    <lineage>
        <taxon>Bacteria</taxon>
        <taxon>Pseudomonadati</taxon>
        <taxon>Pseudomonadota</taxon>
        <taxon>Alphaproteobacteria</taxon>
        <taxon>Hyphomicrobiales</taxon>
        <taxon>Rhizobiaceae</taxon>
        <taxon>Rhizobium/Agrobacterium group</taxon>
        <taxon>Rhizobium</taxon>
    </lineage>
</organism>
<evidence type="ECO:0000313" key="2">
    <source>
        <dbReference type="EMBL" id="SCB53116.1"/>
    </source>
</evidence>
<evidence type="ECO:0000256" key="1">
    <source>
        <dbReference type="SAM" id="MobiDB-lite"/>
    </source>
</evidence>
<protein>
    <submittedName>
        <fullName evidence="2">Uncharacterized protein</fullName>
    </submittedName>
</protein>
<dbReference type="EMBL" id="FMAF01000062">
    <property type="protein sequence ID" value="SCB53116.1"/>
    <property type="molecule type" value="Genomic_DNA"/>
</dbReference>
<accession>A0A1C3XM39</accession>
<evidence type="ECO:0000313" key="3">
    <source>
        <dbReference type="Proteomes" id="UP000199205"/>
    </source>
</evidence>
<dbReference type="AlphaFoldDB" id="A0A1C3XM39"/>
<sequence length="54" mass="5969">MADTRPHSGTVRPKSLLDGPGGLRDFSSCTLRNRYTDTRVHTCFARICTGGDRD</sequence>
<gene>
    <name evidence="2" type="ORF">GA0061101_16216</name>
</gene>